<comment type="caution">
    <text evidence="1">The sequence shown here is derived from an EMBL/GenBank/DDBJ whole genome shotgun (WGS) entry which is preliminary data.</text>
</comment>
<dbReference type="EMBL" id="CM055103">
    <property type="protein sequence ID" value="KAJ7536038.1"/>
    <property type="molecule type" value="Genomic_DNA"/>
</dbReference>
<evidence type="ECO:0000313" key="1">
    <source>
        <dbReference type="EMBL" id="KAJ7536038.1"/>
    </source>
</evidence>
<keyword evidence="2" id="KW-1185">Reference proteome</keyword>
<proteinExistence type="predicted"/>
<name>A0ACC2C1V9_DIPCM</name>
<dbReference type="Proteomes" id="UP001162992">
    <property type="component" value="Chromosome 12"/>
</dbReference>
<organism evidence="1 2">
    <name type="scientific">Diphasiastrum complanatum</name>
    <name type="common">Issler's clubmoss</name>
    <name type="synonym">Lycopodium complanatum</name>
    <dbReference type="NCBI Taxonomy" id="34168"/>
    <lineage>
        <taxon>Eukaryota</taxon>
        <taxon>Viridiplantae</taxon>
        <taxon>Streptophyta</taxon>
        <taxon>Embryophyta</taxon>
        <taxon>Tracheophyta</taxon>
        <taxon>Lycopodiopsida</taxon>
        <taxon>Lycopodiales</taxon>
        <taxon>Lycopodiaceae</taxon>
        <taxon>Lycopodioideae</taxon>
        <taxon>Diphasiastrum</taxon>
    </lineage>
</organism>
<protein>
    <submittedName>
        <fullName evidence="1">Uncharacterized protein</fullName>
    </submittedName>
</protein>
<gene>
    <name evidence="1" type="ORF">O6H91_12G054700</name>
</gene>
<evidence type="ECO:0000313" key="2">
    <source>
        <dbReference type="Proteomes" id="UP001162992"/>
    </source>
</evidence>
<reference evidence="2" key="1">
    <citation type="journal article" date="2024" name="Proc. Natl. Acad. Sci. U.S.A.">
        <title>Extraordinary preservation of gene collinearity over three hundred million years revealed in homosporous lycophytes.</title>
        <authorList>
            <person name="Li C."/>
            <person name="Wickell D."/>
            <person name="Kuo L.Y."/>
            <person name="Chen X."/>
            <person name="Nie B."/>
            <person name="Liao X."/>
            <person name="Peng D."/>
            <person name="Ji J."/>
            <person name="Jenkins J."/>
            <person name="Williams M."/>
            <person name="Shu S."/>
            <person name="Plott C."/>
            <person name="Barry K."/>
            <person name="Rajasekar S."/>
            <person name="Grimwood J."/>
            <person name="Han X."/>
            <person name="Sun S."/>
            <person name="Hou Z."/>
            <person name="He W."/>
            <person name="Dai G."/>
            <person name="Sun C."/>
            <person name="Schmutz J."/>
            <person name="Leebens-Mack J.H."/>
            <person name="Li F.W."/>
            <person name="Wang L."/>
        </authorList>
    </citation>
    <scope>NUCLEOTIDE SEQUENCE [LARGE SCALE GENOMIC DNA]</scope>
    <source>
        <strain evidence="2">cv. PW_Plant_1</strain>
    </source>
</reference>
<sequence>MAFTSIRPIVVAVMFVLGLLTVMLPPLVQGTRPFGFWESDSGEFSYGSFNMEMDDMPLEEQLKLMHLDESADIDFRELENIQ</sequence>
<accession>A0ACC2C1V9</accession>